<evidence type="ECO:0000256" key="7">
    <source>
        <dbReference type="ARBA" id="ARBA00023055"/>
    </source>
</evidence>
<dbReference type="SUPFAM" id="SSF82866">
    <property type="entry name" value="Multidrug efflux transporter AcrB transmembrane domain"/>
    <property type="match status" value="1"/>
</dbReference>
<evidence type="ECO:0000256" key="9">
    <source>
        <dbReference type="ARBA" id="ARBA00023157"/>
    </source>
</evidence>
<proteinExistence type="inferred from homology"/>
<dbReference type="WBParaSite" id="MCU_005850-RC">
    <property type="protein sequence ID" value="MCU_005850-RC"/>
    <property type="gene ID" value="MCU_005850"/>
</dbReference>
<keyword evidence="4 13" id="KW-0812">Transmembrane</keyword>
<evidence type="ECO:0000256" key="3">
    <source>
        <dbReference type="ARBA" id="ARBA00022448"/>
    </source>
</evidence>
<dbReference type="InterPro" id="IPR032190">
    <property type="entry name" value="NPC1_N"/>
</dbReference>
<keyword evidence="8 13" id="KW-0472">Membrane</keyword>
<evidence type="ECO:0000313" key="16">
    <source>
        <dbReference type="WBParaSite" id="MCU_005850-RA"/>
    </source>
</evidence>
<evidence type="ECO:0000256" key="12">
    <source>
        <dbReference type="SAM" id="MobiDB-lite"/>
    </source>
</evidence>
<dbReference type="WBParaSite" id="MCU_005850-RA">
    <property type="protein sequence ID" value="MCU_005850-RA"/>
    <property type="gene ID" value="MCU_005850"/>
</dbReference>
<dbReference type="PANTHER" id="PTHR45727:SF2">
    <property type="entry name" value="NPC INTRACELLULAR CHOLESTEROL TRANSPORTER 1"/>
    <property type="match status" value="1"/>
</dbReference>
<organism evidence="16">
    <name type="scientific">Mesocestoides corti</name>
    <name type="common">Flatworm</name>
    <dbReference type="NCBI Taxonomy" id="53468"/>
    <lineage>
        <taxon>Eukaryota</taxon>
        <taxon>Metazoa</taxon>
        <taxon>Spiralia</taxon>
        <taxon>Lophotrochozoa</taxon>
        <taxon>Platyhelminthes</taxon>
        <taxon>Cestoda</taxon>
        <taxon>Eucestoda</taxon>
        <taxon>Cyclophyllidea</taxon>
        <taxon>Mesocestoididae</taxon>
        <taxon>Mesocestoides</taxon>
    </lineage>
</organism>
<comment type="catalytic activity">
    <reaction evidence="11">
        <text>cholesterol(in) = cholesterol(out)</text>
        <dbReference type="Rhea" id="RHEA:39747"/>
        <dbReference type="ChEBI" id="CHEBI:16113"/>
    </reaction>
</comment>
<evidence type="ECO:0000256" key="4">
    <source>
        <dbReference type="ARBA" id="ARBA00022692"/>
    </source>
</evidence>
<dbReference type="GO" id="GO:0015485">
    <property type="term" value="F:cholesterol binding"/>
    <property type="evidence" value="ECO:0007669"/>
    <property type="project" value="TreeGrafter"/>
</dbReference>
<evidence type="ECO:0000313" key="17">
    <source>
        <dbReference type="WBParaSite" id="MCU_005850-RC"/>
    </source>
</evidence>
<feature type="chain" id="PRO_5043207551" evidence="14">
    <location>
        <begin position="25"/>
        <end position="788"/>
    </location>
</feature>
<dbReference type="GO" id="GO:0030299">
    <property type="term" value="P:intestinal cholesterol absorption"/>
    <property type="evidence" value="ECO:0007669"/>
    <property type="project" value="TreeGrafter"/>
</dbReference>
<evidence type="ECO:0000256" key="13">
    <source>
        <dbReference type="SAM" id="Phobius"/>
    </source>
</evidence>
<keyword evidence="7" id="KW-0445">Lipid transport</keyword>
<dbReference type="InterPro" id="IPR053958">
    <property type="entry name" value="HMGCR/SNAP/NPC1-like_SSD"/>
</dbReference>
<dbReference type="InterPro" id="IPR000731">
    <property type="entry name" value="SSD"/>
</dbReference>
<keyword evidence="9" id="KW-1015">Disulfide bond</keyword>
<dbReference type="GO" id="GO:0042632">
    <property type="term" value="P:cholesterol homeostasis"/>
    <property type="evidence" value="ECO:0007669"/>
    <property type="project" value="TreeGrafter"/>
</dbReference>
<feature type="transmembrane region" description="Helical" evidence="13">
    <location>
        <begin position="257"/>
        <end position="278"/>
    </location>
</feature>
<comment type="similarity">
    <text evidence="2">Belongs to the patched family.</text>
</comment>
<evidence type="ECO:0000256" key="6">
    <source>
        <dbReference type="ARBA" id="ARBA00022989"/>
    </source>
</evidence>
<keyword evidence="5 14" id="KW-0732">Signal</keyword>
<evidence type="ECO:0000256" key="1">
    <source>
        <dbReference type="ARBA" id="ARBA00004141"/>
    </source>
</evidence>
<reference evidence="16 17" key="1">
    <citation type="submission" date="2019-11" db="UniProtKB">
        <authorList>
            <consortium name="WormBaseParasite"/>
        </authorList>
    </citation>
    <scope>IDENTIFICATION</scope>
</reference>
<protein>
    <submittedName>
        <fullName evidence="16 17">SSD domain-containing protein</fullName>
    </submittedName>
</protein>
<dbReference type="PROSITE" id="PS50156">
    <property type="entry name" value="SSD"/>
    <property type="match status" value="1"/>
</dbReference>
<feature type="region of interest" description="Disordered" evidence="12">
    <location>
        <begin position="685"/>
        <end position="724"/>
    </location>
</feature>
<feature type="transmembrane region" description="Helical" evidence="13">
    <location>
        <begin position="622"/>
        <end position="646"/>
    </location>
</feature>
<feature type="signal peptide" evidence="14">
    <location>
        <begin position="1"/>
        <end position="24"/>
    </location>
</feature>
<accession>A0A5K3F6K7</accession>
<keyword evidence="3" id="KW-0813">Transport</keyword>
<dbReference type="PANTHER" id="PTHR45727">
    <property type="entry name" value="NPC INTRACELLULAR CHOLESTEROL TRANSPORTER 1"/>
    <property type="match status" value="1"/>
</dbReference>
<keyword evidence="6 13" id="KW-1133">Transmembrane helix</keyword>
<dbReference type="GO" id="GO:0005886">
    <property type="term" value="C:plasma membrane"/>
    <property type="evidence" value="ECO:0007669"/>
    <property type="project" value="TreeGrafter"/>
</dbReference>
<feature type="domain" description="SSD" evidence="15">
    <location>
        <begin position="588"/>
        <end position="760"/>
    </location>
</feature>
<sequence>MRSFCVPVCFLTLSLLCIWTDAHCVMFGMCSKKNYCVDSRPALSVPGDLRTTCESDSPVQCCNKEQLEKLSDSLYMLAFVVRDNTDNPTCYNGLRQIFCDMTCSPRQSELVTVTGNTSNGSVTSIDFSVSLKEAQRIFNACAQIEDFFLGKAISVICNQEDCDMKTFFRSLGTPEEQGGRSPYGINFVFTDDIAANTSNKQDESVNTSPNNTDQLPAEHWELKESADQQSPVNPRAVEEPAPAGDPVPVRRVYDQPLGLAMLLTFLGLTLFFLAGLAIRWCVERQADDNVVGSYSPPIGCYSKVGATIQFGSTWLFARQGALVARFPKTTLLLTFLMLAIMCCGFLRFRVTTDPVDLWSDPKSRARLEKAYFDEHFGPFHRTEQLIIRPINSTPFVRNGQIYGPVFGKQFLQAVLDLQTKVVQVRTRFGEFGGEVKLTDICYKPLEPVSEECGVFSPLEYFQSNATLLDAVSDSKDYLDHLKFCTKLIAADNGPLGSCRGRSGVPMFGNVVFGGIKEDNYMEASAVVITILVENAVDHDSTKVRMAKAWEGEFIKTVLAWREAHPDVVVNFAAERSVEDEIIRQSHSDISTIIISYAIMVIYVSICLGNYRGFRTCLVDLKISLSIGGVSIVLASIFSSIGLWSFVGVPATLIIIEVIPFLVLAVGVDNIFIMVQDFAMHEEEGEEEEEDEEIFGSQDSLTDGERDGASRRQSGKHASGTQRSSVEMRISKTMGRVGPSIFLSSLAESVAFFCGAFWSRPCSKIKKKMDNYTFRQLCSCSSPTAVMLE</sequence>
<name>A0A5K3F6K7_MESCO</name>
<dbReference type="Pfam" id="PF16414">
    <property type="entry name" value="NPC1_N"/>
    <property type="match status" value="1"/>
</dbReference>
<evidence type="ECO:0000256" key="2">
    <source>
        <dbReference type="ARBA" id="ARBA00005585"/>
    </source>
</evidence>
<feature type="region of interest" description="Disordered" evidence="12">
    <location>
        <begin position="223"/>
        <end position="244"/>
    </location>
</feature>
<dbReference type="AlphaFoldDB" id="A0A5K3F6K7"/>
<dbReference type="InterPro" id="IPR053956">
    <property type="entry name" value="NPC1_MLD"/>
</dbReference>
<feature type="transmembrane region" description="Helical" evidence="13">
    <location>
        <begin position="330"/>
        <end position="348"/>
    </location>
</feature>
<evidence type="ECO:0000256" key="8">
    <source>
        <dbReference type="ARBA" id="ARBA00023136"/>
    </source>
</evidence>
<dbReference type="Pfam" id="PF22314">
    <property type="entry name" value="NPC1_MLD"/>
    <property type="match status" value="1"/>
</dbReference>
<evidence type="ECO:0000256" key="11">
    <source>
        <dbReference type="ARBA" id="ARBA00034049"/>
    </source>
</evidence>
<keyword evidence="10" id="KW-0325">Glycoprotein</keyword>
<dbReference type="GO" id="GO:0015918">
    <property type="term" value="P:sterol transport"/>
    <property type="evidence" value="ECO:0007669"/>
    <property type="project" value="TreeGrafter"/>
</dbReference>
<dbReference type="Gene3D" id="1.20.1640.10">
    <property type="entry name" value="Multidrug efflux transporter AcrB transmembrane domain"/>
    <property type="match status" value="1"/>
</dbReference>
<evidence type="ECO:0000256" key="14">
    <source>
        <dbReference type="SAM" id="SignalP"/>
    </source>
</evidence>
<feature type="transmembrane region" description="Helical" evidence="13">
    <location>
        <begin position="652"/>
        <end position="672"/>
    </location>
</feature>
<evidence type="ECO:0000256" key="10">
    <source>
        <dbReference type="ARBA" id="ARBA00023180"/>
    </source>
</evidence>
<evidence type="ECO:0000259" key="15">
    <source>
        <dbReference type="PROSITE" id="PS50156"/>
    </source>
</evidence>
<dbReference type="Pfam" id="PF12349">
    <property type="entry name" value="Sterol-sensing"/>
    <property type="match status" value="1"/>
</dbReference>
<feature type="transmembrane region" description="Helical" evidence="13">
    <location>
        <begin position="589"/>
        <end position="610"/>
    </location>
</feature>
<evidence type="ECO:0000256" key="5">
    <source>
        <dbReference type="ARBA" id="ARBA00022729"/>
    </source>
</evidence>
<feature type="transmembrane region" description="Helical" evidence="13">
    <location>
        <begin position="736"/>
        <end position="757"/>
    </location>
</feature>
<comment type="subcellular location">
    <subcellularLocation>
        <location evidence="1">Membrane</location>
        <topology evidence="1">Multi-pass membrane protein</topology>
    </subcellularLocation>
</comment>